<keyword evidence="1" id="KW-0732">Signal</keyword>
<evidence type="ECO:0000313" key="3">
    <source>
        <dbReference type="Proteomes" id="UP000501780"/>
    </source>
</evidence>
<keyword evidence="3" id="KW-1185">Reference proteome</keyword>
<sequence length="223" mass="25626">MKNVLAVLLLIFSFSLYAQEDVTKFLGIPVDGSKSEMISKLKAKGFRSDPTSDALIGEFNGANVNVLVVTNNNKVCRIMVTDANRVNESSIQIRFNKLCKQFANNAKYVSVQDYTIPEEEDIAYEITVNKKRYEAVYYQQPAAIDTVTVVEKMKSILLSKYTKEQLANPTEELQQDIVKLSTEYVLEQYTKKPVWFIISDYYGKYYITMFYDNEYNRANGEDL</sequence>
<proteinExistence type="predicted"/>
<name>A0A6H0KQT1_9BACE</name>
<reference evidence="2 3" key="1">
    <citation type="submission" date="2020-03" db="EMBL/GenBank/DDBJ databases">
        <title>Genomic analysis of Bacteroides faecium CBA7301.</title>
        <authorList>
            <person name="Kim J."/>
            <person name="Roh S.W."/>
        </authorList>
    </citation>
    <scope>NUCLEOTIDE SEQUENCE [LARGE SCALE GENOMIC DNA]</scope>
    <source>
        <strain evidence="2 3">CBA7301</strain>
    </source>
</reference>
<protein>
    <recommendedName>
        <fullName evidence="4">SAP domain-containing protein</fullName>
    </recommendedName>
</protein>
<gene>
    <name evidence="2" type="ORF">BacF7301_15985</name>
</gene>
<feature type="chain" id="PRO_5026165233" description="SAP domain-containing protein" evidence="1">
    <location>
        <begin position="19"/>
        <end position="223"/>
    </location>
</feature>
<accession>A0A6H0KQT1</accession>
<evidence type="ECO:0008006" key="4">
    <source>
        <dbReference type="Google" id="ProtNLM"/>
    </source>
</evidence>
<evidence type="ECO:0000313" key="2">
    <source>
        <dbReference type="EMBL" id="QIU95559.1"/>
    </source>
</evidence>
<dbReference type="AlphaFoldDB" id="A0A6H0KQT1"/>
<dbReference type="KEGG" id="bfc:BacF7301_15985"/>
<dbReference type="RefSeq" id="WP_167964340.1">
    <property type="nucleotide sequence ID" value="NZ_CP050831.1"/>
</dbReference>
<organism evidence="2 3">
    <name type="scientific">Bacteroides faecium</name>
    <dbReference type="NCBI Taxonomy" id="2715212"/>
    <lineage>
        <taxon>Bacteria</taxon>
        <taxon>Pseudomonadati</taxon>
        <taxon>Bacteroidota</taxon>
        <taxon>Bacteroidia</taxon>
        <taxon>Bacteroidales</taxon>
        <taxon>Bacteroidaceae</taxon>
        <taxon>Bacteroides</taxon>
    </lineage>
</organism>
<feature type="signal peptide" evidence="1">
    <location>
        <begin position="1"/>
        <end position="18"/>
    </location>
</feature>
<evidence type="ECO:0000256" key="1">
    <source>
        <dbReference type="SAM" id="SignalP"/>
    </source>
</evidence>
<dbReference type="Proteomes" id="UP000501780">
    <property type="component" value="Chromosome"/>
</dbReference>
<dbReference type="EMBL" id="CP050831">
    <property type="protein sequence ID" value="QIU95559.1"/>
    <property type="molecule type" value="Genomic_DNA"/>
</dbReference>